<dbReference type="Gene3D" id="2.130.10.10">
    <property type="entry name" value="YVTN repeat-like/Quinoprotein amine dehydrogenase"/>
    <property type="match status" value="2"/>
</dbReference>
<proteinExistence type="predicted"/>
<dbReference type="InterPro" id="IPR045151">
    <property type="entry name" value="DCAF8"/>
</dbReference>
<feature type="region of interest" description="Disordered" evidence="4">
    <location>
        <begin position="731"/>
        <end position="756"/>
    </location>
</feature>
<dbReference type="InterPro" id="IPR001680">
    <property type="entry name" value="WD40_rpt"/>
</dbReference>
<feature type="region of interest" description="Disordered" evidence="4">
    <location>
        <begin position="677"/>
        <end position="699"/>
    </location>
</feature>
<feature type="repeat" description="WD" evidence="3">
    <location>
        <begin position="37"/>
        <end position="78"/>
    </location>
</feature>
<dbReference type="InterPro" id="IPR036322">
    <property type="entry name" value="WD40_repeat_dom_sf"/>
</dbReference>
<dbReference type="eggNOG" id="KOG1334">
    <property type="taxonomic scope" value="Eukaryota"/>
</dbReference>
<dbReference type="InterPro" id="IPR011990">
    <property type="entry name" value="TPR-like_helical_dom_sf"/>
</dbReference>
<dbReference type="Pfam" id="PF00400">
    <property type="entry name" value="WD40"/>
    <property type="match status" value="3"/>
</dbReference>
<reference evidence="5 6" key="1">
    <citation type="journal article" date="2012" name="Genome Biol.">
        <title>The genome of the polar eukaryotic microalga coccomyxa subellipsoidea reveals traits of cold adaptation.</title>
        <authorList>
            <person name="Blanc G."/>
            <person name="Agarkova I."/>
            <person name="Grimwood J."/>
            <person name="Kuo A."/>
            <person name="Brueggeman A."/>
            <person name="Dunigan D."/>
            <person name="Gurnon J."/>
            <person name="Ladunga I."/>
            <person name="Lindquist E."/>
            <person name="Lucas S."/>
            <person name="Pangilinan J."/>
            <person name="Proschold T."/>
            <person name="Salamov A."/>
            <person name="Schmutz J."/>
            <person name="Weeks D."/>
            <person name="Yamada T."/>
            <person name="Claverie J.M."/>
            <person name="Grigoriev I."/>
            <person name="Van Etten J."/>
            <person name="Lomsadze A."/>
            <person name="Borodovsky M."/>
        </authorList>
    </citation>
    <scope>NUCLEOTIDE SEQUENCE [LARGE SCALE GENOMIC DNA]</scope>
    <source>
        <strain evidence="5 6">C-169</strain>
    </source>
</reference>
<gene>
    <name evidence="5" type="ORF">COCSUDRAFT_66257</name>
</gene>
<feature type="region of interest" description="Disordered" evidence="4">
    <location>
        <begin position="627"/>
        <end position="648"/>
    </location>
</feature>
<dbReference type="eggNOG" id="KOG1310">
    <property type="taxonomic scope" value="Eukaryota"/>
</dbReference>
<dbReference type="SUPFAM" id="SSF48452">
    <property type="entry name" value="TPR-like"/>
    <property type="match status" value="1"/>
</dbReference>
<dbReference type="RefSeq" id="XP_005647839.1">
    <property type="nucleotide sequence ID" value="XM_005647782.1"/>
</dbReference>
<evidence type="ECO:0000256" key="3">
    <source>
        <dbReference type="PROSITE-ProRule" id="PRU00221"/>
    </source>
</evidence>
<dbReference type="PROSITE" id="PS50294">
    <property type="entry name" value="WD_REPEATS_REGION"/>
    <property type="match status" value="1"/>
</dbReference>
<dbReference type="PROSITE" id="PS00678">
    <property type="entry name" value="WD_REPEATS_1"/>
    <property type="match status" value="1"/>
</dbReference>
<evidence type="ECO:0000256" key="2">
    <source>
        <dbReference type="ARBA" id="ARBA00022737"/>
    </source>
</evidence>
<dbReference type="EMBL" id="AGSI01000008">
    <property type="protein sequence ID" value="EIE23295.1"/>
    <property type="molecule type" value="Genomic_DNA"/>
</dbReference>
<evidence type="ECO:0000256" key="4">
    <source>
        <dbReference type="SAM" id="MobiDB-lite"/>
    </source>
</evidence>
<dbReference type="GO" id="GO:0080008">
    <property type="term" value="C:Cul4-RING E3 ubiquitin ligase complex"/>
    <property type="evidence" value="ECO:0007669"/>
    <property type="project" value="TreeGrafter"/>
</dbReference>
<keyword evidence="1 3" id="KW-0853">WD repeat</keyword>
<evidence type="ECO:0000313" key="6">
    <source>
        <dbReference type="Proteomes" id="UP000007264"/>
    </source>
</evidence>
<dbReference type="STRING" id="574566.I0YY26"/>
<evidence type="ECO:0000256" key="1">
    <source>
        <dbReference type="ARBA" id="ARBA00022574"/>
    </source>
</evidence>
<feature type="compositionally biased region" description="Acidic residues" evidence="4">
    <location>
        <begin position="680"/>
        <end position="690"/>
    </location>
</feature>
<protein>
    <submittedName>
        <fullName evidence="5">WD40 repeat-like protein</fullName>
    </submittedName>
</protein>
<feature type="region of interest" description="Disordered" evidence="4">
    <location>
        <begin position="546"/>
        <end position="597"/>
    </location>
</feature>
<name>I0YY26_COCSC</name>
<sequence length="899" mass="96409">MLRPLQDRERGLCGSPLAFTKAAYVAALPTIRMKGSLKHHSGCVNHISFSESGDTLLSGSDDTLMAVWDVERRKLRGSVRTGHSANIFCTKHMPATGDRVAVTCAGDSEVRVHDLTAGRAMEIYTHHDKRVKKLVTEAGNPSLIISAAEDGTVRQLDRRQPSGGPAVLVYVRSHGGNRMMELNSICSPAQRPNLFAVGGGDPWLRVFDRRVTSSVGRVKAVAMYSPAVGNPDYFHDTITGVACSADGRWVVGNYLDDAVYLFPLDGNDAPPAAAEPPAPVGRSLRRARRSMYAEGTQERDEAMAEAAEEGTLEDAIDAQLDAQRSRMPGQSSRQRAEVLAARAGRFRREGRVAEAVVCAAAALRLSPRLGRAFFELAACHEASGNYDAALRDVELAKGLCWSQELEDLEERLRAHFAEQFVQGAVVATHRAVLAVDSDPGEAEGGRPSHSIDHGHPRSSAPASFIDDMLDTGSRPRRRDRRFRAAMAQTSSAAALAELPRDRNFAAAAAAASLDANQLTPADRQALSGAAAAADVPSAAAQEAAAAPFHSARAARDTAAAAGDDSPAASETEPEQADSDGSGGSQADSLGRLRRRGRRRARTLAAAVNMEEEDIRAIAESMRRVRQEMLANSSSSSSSSDSDMSDSYDISEGDEVWIDEETVQAIAGEPTGFLEAMSAYSDDDSDGESNDDSAASAESLPGAAEAENALENYLAGGWDFVMAQNAAEEEDNLDYSGKEWGTDCESDSGPAERGTGRVAEVGRKLIDGEPPRDPPCDADGVEQGYVMRYRGHINQQTIKDVAFVGPDDSAIAAGSDCGRMFLWDRASGRLLTAVRSDREIVNCIAAHPHEPLLAACGLDSSVKLWVPHYGVHRLGMQRRYLEEMAGKNAQKMAHHRVSFV</sequence>
<dbReference type="AlphaFoldDB" id="I0YY26"/>
<dbReference type="KEGG" id="csl:COCSUDRAFT_66257"/>
<dbReference type="Proteomes" id="UP000007264">
    <property type="component" value="Unassembled WGS sequence"/>
</dbReference>
<dbReference type="InterPro" id="IPR019775">
    <property type="entry name" value="WD40_repeat_CS"/>
</dbReference>
<dbReference type="PANTHER" id="PTHR15574:SF40">
    <property type="entry name" value="WD AND TETRATRICOPEPTIDE REPEATS PROTEIN 1"/>
    <property type="match status" value="1"/>
</dbReference>
<dbReference type="GeneID" id="17041283"/>
<dbReference type="SMART" id="SM00320">
    <property type="entry name" value="WD40"/>
    <property type="match status" value="6"/>
</dbReference>
<dbReference type="OrthoDB" id="4869960at2759"/>
<dbReference type="InterPro" id="IPR015943">
    <property type="entry name" value="WD40/YVTN_repeat-like_dom_sf"/>
</dbReference>
<comment type="caution">
    <text evidence="5">The sequence shown here is derived from an EMBL/GenBank/DDBJ whole genome shotgun (WGS) entry which is preliminary data.</text>
</comment>
<keyword evidence="6" id="KW-1185">Reference proteome</keyword>
<feature type="compositionally biased region" description="Low complexity" evidence="4">
    <location>
        <begin position="632"/>
        <end position="641"/>
    </location>
</feature>
<organism evidence="5 6">
    <name type="scientific">Coccomyxa subellipsoidea (strain C-169)</name>
    <name type="common">Green microalga</name>
    <dbReference type="NCBI Taxonomy" id="574566"/>
    <lineage>
        <taxon>Eukaryota</taxon>
        <taxon>Viridiplantae</taxon>
        <taxon>Chlorophyta</taxon>
        <taxon>core chlorophytes</taxon>
        <taxon>Trebouxiophyceae</taxon>
        <taxon>Trebouxiophyceae incertae sedis</taxon>
        <taxon>Coccomyxaceae</taxon>
        <taxon>Coccomyxa</taxon>
        <taxon>Coccomyxa subellipsoidea</taxon>
    </lineage>
</organism>
<accession>I0YY26</accession>
<feature type="region of interest" description="Disordered" evidence="4">
    <location>
        <begin position="272"/>
        <end position="303"/>
    </location>
</feature>
<dbReference type="PANTHER" id="PTHR15574">
    <property type="entry name" value="WD REPEAT DOMAIN-CONTAINING FAMILY"/>
    <property type="match status" value="1"/>
</dbReference>
<feature type="compositionally biased region" description="Basic and acidic residues" evidence="4">
    <location>
        <begin position="443"/>
        <end position="455"/>
    </location>
</feature>
<feature type="region of interest" description="Disordered" evidence="4">
    <location>
        <begin position="437"/>
        <end position="477"/>
    </location>
</feature>
<dbReference type="Gene3D" id="1.25.40.10">
    <property type="entry name" value="Tetratricopeptide repeat domain"/>
    <property type="match status" value="1"/>
</dbReference>
<feature type="repeat" description="WD" evidence="3">
    <location>
        <begin position="833"/>
        <end position="864"/>
    </location>
</feature>
<dbReference type="SUPFAM" id="SSF50978">
    <property type="entry name" value="WD40 repeat-like"/>
    <property type="match status" value="1"/>
</dbReference>
<keyword evidence="2" id="KW-0677">Repeat</keyword>
<dbReference type="GO" id="GO:0005737">
    <property type="term" value="C:cytoplasm"/>
    <property type="evidence" value="ECO:0007669"/>
    <property type="project" value="TreeGrafter"/>
</dbReference>
<feature type="compositionally biased region" description="Low complexity" evidence="4">
    <location>
        <begin position="546"/>
        <end position="569"/>
    </location>
</feature>
<evidence type="ECO:0000313" key="5">
    <source>
        <dbReference type="EMBL" id="EIE23295.1"/>
    </source>
</evidence>
<dbReference type="PROSITE" id="PS50082">
    <property type="entry name" value="WD_REPEATS_2"/>
    <property type="match status" value="2"/>
</dbReference>
<dbReference type="GO" id="GO:0045717">
    <property type="term" value="P:negative regulation of fatty acid biosynthetic process"/>
    <property type="evidence" value="ECO:0007669"/>
    <property type="project" value="TreeGrafter"/>
</dbReference>